<feature type="compositionally biased region" description="Low complexity" evidence="1">
    <location>
        <begin position="51"/>
        <end position="61"/>
    </location>
</feature>
<evidence type="ECO:0000256" key="2">
    <source>
        <dbReference type="SAM" id="Phobius"/>
    </source>
</evidence>
<evidence type="ECO:0000313" key="4">
    <source>
        <dbReference type="Proteomes" id="UP001153620"/>
    </source>
</evidence>
<dbReference type="EMBL" id="OU895877">
    <property type="protein sequence ID" value="CAG9798159.1"/>
    <property type="molecule type" value="Genomic_DNA"/>
</dbReference>
<dbReference type="AlphaFoldDB" id="A0A9N9RK15"/>
<accession>A0A9N9RK15</accession>
<evidence type="ECO:0000313" key="3">
    <source>
        <dbReference type="EMBL" id="CAG9798159.1"/>
    </source>
</evidence>
<gene>
    <name evidence="3" type="ORF">CHIRRI_LOCUS1144</name>
</gene>
<feature type="region of interest" description="Disordered" evidence="1">
    <location>
        <begin position="51"/>
        <end position="88"/>
    </location>
</feature>
<keyword evidence="2" id="KW-1133">Transmembrane helix</keyword>
<protein>
    <submittedName>
        <fullName evidence="3">Uncharacterized protein</fullName>
    </submittedName>
</protein>
<feature type="compositionally biased region" description="Gly residues" evidence="1">
    <location>
        <begin position="77"/>
        <end position="88"/>
    </location>
</feature>
<name>A0A9N9RK15_9DIPT</name>
<organism evidence="3 4">
    <name type="scientific">Chironomus riparius</name>
    <dbReference type="NCBI Taxonomy" id="315576"/>
    <lineage>
        <taxon>Eukaryota</taxon>
        <taxon>Metazoa</taxon>
        <taxon>Ecdysozoa</taxon>
        <taxon>Arthropoda</taxon>
        <taxon>Hexapoda</taxon>
        <taxon>Insecta</taxon>
        <taxon>Pterygota</taxon>
        <taxon>Neoptera</taxon>
        <taxon>Endopterygota</taxon>
        <taxon>Diptera</taxon>
        <taxon>Nematocera</taxon>
        <taxon>Chironomoidea</taxon>
        <taxon>Chironomidae</taxon>
        <taxon>Chironominae</taxon>
        <taxon>Chironomus</taxon>
    </lineage>
</organism>
<keyword evidence="4" id="KW-1185">Reference proteome</keyword>
<evidence type="ECO:0000256" key="1">
    <source>
        <dbReference type="SAM" id="MobiDB-lite"/>
    </source>
</evidence>
<sequence length="88" mass="9402">MNCLFENNFSLDDIKQVKASIMKFLIFLTIFIAVLYAVAATEIDKNQASSLDSVDLDPSSVNHQNGDFNRAKRYARGGSGGGGGGGRG</sequence>
<feature type="transmembrane region" description="Helical" evidence="2">
    <location>
        <begin position="20"/>
        <end position="39"/>
    </location>
</feature>
<dbReference type="Proteomes" id="UP001153620">
    <property type="component" value="Chromosome 1"/>
</dbReference>
<reference evidence="3" key="2">
    <citation type="submission" date="2022-10" db="EMBL/GenBank/DDBJ databases">
        <authorList>
            <consortium name="ENA_rothamsted_submissions"/>
            <consortium name="culmorum"/>
            <person name="King R."/>
        </authorList>
    </citation>
    <scope>NUCLEOTIDE SEQUENCE</scope>
</reference>
<reference evidence="3" key="1">
    <citation type="submission" date="2022-01" db="EMBL/GenBank/DDBJ databases">
        <authorList>
            <person name="King R."/>
        </authorList>
    </citation>
    <scope>NUCLEOTIDE SEQUENCE</scope>
</reference>
<keyword evidence="2" id="KW-0472">Membrane</keyword>
<keyword evidence="2" id="KW-0812">Transmembrane</keyword>
<proteinExistence type="predicted"/>